<name>A0A1F6CN18_9BACT</name>
<feature type="domain" description="Thioredoxin" evidence="7">
    <location>
        <begin position="39"/>
        <end position="236"/>
    </location>
</feature>
<evidence type="ECO:0000256" key="4">
    <source>
        <dbReference type="ARBA" id="ARBA00023157"/>
    </source>
</evidence>
<dbReference type="GO" id="GO:0005840">
    <property type="term" value="C:ribosome"/>
    <property type="evidence" value="ECO:0007669"/>
    <property type="project" value="InterPro"/>
</dbReference>
<dbReference type="InterPro" id="IPR012336">
    <property type="entry name" value="Thioredoxin-like_fold"/>
</dbReference>
<dbReference type="Gene3D" id="3.40.30.10">
    <property type="entry name" value="Glutaredoxin"/>
    <property type="match status" value="1"/>
</dbReference>
<keyword evidence="6" id="KW-1133">Transmembrane helix</keyword>
<evidence type="ECO:0000256" key="1">
    <source>
        <dbReference type="ARBA" id="ARBA00005791"/>
    </source>
</evidence>
<keyword evidence="6" id="KW-0472">Membrane</keyword>
<dbReference type="PANTHER" id="PTHR13887:SF14">
    <property type="entry name" value="DISULFIDE BOND FORMATION PROTEIN D"/>
    <property type="match status" value="1"/>
</dbReference>
<dbReference type="EMBL" id="MFKW01000052">
    <property type="protein sequence ID" value="OGG50440.1"/>
    <property type="molecule type" value="Genomic_DNA"/>
</dbReference>
<reference evidence="8 9" key="1">
    <citation type="journal article" date="2016" name="Nat. Commun.">
        <title>Thousands of microbial genomes shed light on interconnected biogeochemical processes in an aquifer system.</title>
        <authorList>
            <person name="Anantharaman K."/>
            <person name="Brown C.T."/>
            <person name="Hug L.A."/>
            <person name="Sharon I."/>
            <person name="Castelle C.J."/>
            <person name="Probst A.J."/>
            <person name="Thomas B.C."/>
            <person name="Singh A."/>
            <person name="Wilkins M.J."/>
            <person name="Karaoz U."/>
            <person name="Brodie E.L."/>
            <person name="Williams K.H."/>
            <person name="Hubbard S.S."/>
            <person name="Banfield J.F."/>
        </authorList>
    </citation>
    <scope>NUCLEOTIDE SEQUENCE [LARGE SCALE GENOMIC DNA]</scope>
</reference>
<dbReference type="SUPFAM" id="SSF52833">
    <property type="entry name" value="Thioredoxin-like"/>
    <property type="match status" value="1"/>
</dbReference>
<keyword evidence="3" id="KW-0560">Oxidoreductase</keyword>
<dbReference type="AlphaFoldDB" id="A0A1F6CN18"/>
<keyword evidence="2" id="KW-0732">Signal</keyword>
<dbReference type="PROSITE" id="PS51352">
    <property type="entry name" value="THIOREDOXIN_2"/>
    <property type="match status" value="1"/>
</dbReference>
<dbReference type="Pfam" id="PF13462">
    <property type="entry name" value="Thioredoxin_4"/>
    <property type="match status" value="1"/>
</dbReference>
<dbReference type="GO" id="GO:0016491">
    <property type="term" value="F:oxidoreductase activity"/>
    <property type="evidence" value="ECO:0007669"/>
    <property type="project" value="UniProtKB-KW"/>
</dbReference>
<evidence type="ECO:0000256" key="2">
    <source>
        <dbReference type="ARBA" id="ARBA00022729"/>
    </source>
</evidence>
<dbReference type="InterPro" id="IPR036249">
    <property type="entry name" value="Thioredoxin-like_sf"/>
</dbReference>
<dbReference type="GO" id="GO:0006412">
    <property type="term" value="P:translation"/>
    <property type="evidence" value="ECO:0007669"/>
    <property type="project" value="InterPro"/>
</dbReference>
<dbReference type="PROSITE" id="PS00962">
    <property type="entry name" value="RIBOSOMAL_S2_1"/>
    <property type="match status" value="1"/>
</dbReference>
<dbReference type="InterPro" id="IPR013766">
    <property type="entry name" value="Thioredoxin_domain"/>
</dbReference>
<protein>
    <recommendedName>
        <fullName evidence="7">Thioredoxin domain-containing protein</fullName>
    </recommendedName>
</protein>
<evidence type="ECO:0000256" key="5">
    <source>
        <dbReference type="ARBA" id="ARBA00023284"/>
    </source>
</evidence>
<dbReference type="PANTHER" id="PTHR13887">
    <property type="entry name" value="GLUTATHIONE S-TRANSFERASE KAPPA"/>
    <property type="match status" value="1"/>
</dbReference>
<evidence type="ECO:0000313" key="8">
    <source>
        <dbReference type="EMBL" id="OGG50440.1"/>
    </source>
</evidence>
<keyword evidence="6" id="KW-0812">Transmembrane</keyword>
<comment type="similarity">
    <text evidence="1">Belongs to the thioredoxin family. DsbA subfamily.</text>
</comment>
<evidence type="ECO:0000259" key="7">
    <source>
        <dbReference type="PROSITE" id="PS51352"/>
    </source>
</evidence>
<evidence type="ECO:0000256" key="6">
    <source>
        <dbReference type="SAM" id="Phobius"/>
    </source>
</evidence>
<accession>A0A1F6CN18</accession>
<dbReference type="Proteomes" id="UP000176445">
    <property type="component" value="Unassembled WGS sequence"/>
</dbReference>
<comment type="caution">
    <text evidence="8">The sequence shown here is derived from an EMBL/GenBank/DDBJ whole genome shotgun (WGS) entry which is preliminary data.</text>
</comment>
<gene>
    <name evidence="8" type="ORF">A2704_05900</name>
</gene>
<keyword evidence="5" id="KW-0676">Redox-active center</keyword>
<keyword evidence="4" id="KW-1015">Disulfide bond</keyword>
<evidence type="ECO:0000256" key="3">
    <source>
        <dbReference type="ARBA" id="ARBA00023002"/>
    </source>
</evidence>
<proteinExistence type="inferred from homology"/>
<organism evidence="8 9">
    <name type="scientific">Candidatus Kaiserbacteria bacterium RIFCSPHIGHO2_01_FULL_54_36b</name>
    <dbReference type="NCBI Taxonomy" id="1798483"/>
    <lineage>
        <taxon>Bacteria</taxon>
        <taxon>Candidatus Kaiseribacteriota</taxon>
    </lineage>
</organism>
<dbReference type="GO" id="GO:0003735">
    <property type="term" value="F:structural constituent of ribosome"/>
    <property type="evidence" value="ECO:0007669"/>
    <property type="project" value="InterPro"/>
</dbReference>
<sequence>MEPQLKQNNLAIPLAIVIAGALIAAAVYFGNAGAGGASALQPQGAEQFTGDLEQMQPITAGDHIRGNPDAPVKIVEYSDTECPFCKAFHATLQEASEEYRDDVAWVYRHFPLDQLHTKARKEAVALECAAELGGNDAFWKYADRWFELTPSNDQTNIETVLPQIAKEIGLDESKFATCLDSKKFDAHIEDNVQNATATGGNGTPWSIVIAPSGKKYPLSGAQPYESVKQLIDLALKDK</sequence>
<feature type="transmembrane region" description="Helical" evidence="6">
    <location>
        <begin position="12"/>
        <end position="30"/>
    </location>
</feature>
<dbReference type="InterPro" id="IPR018130">
    <property type="entry name" value="Ribosomal_uS2_CS"/>
</dbReference>
<evidence type="ECO:0000313" key="9">
    <source>
        <dbReference type="Proteomes" id="UP000176445"/>
    </source>
</evidence>